<name>A0A9P6QXW8_9FUNG</name>
<comment type="caution">
    <text evidence="2">The sequence shown here is derived from an EMBL/GenBank/DDBJ whole genome shotgun (WGS) entry which is preliminary data.</text>
</comment>
<sequence length="79" mass="8542">KEQGSDKDEGHSEGGRGRDDASCHDGRGDDSDDEEAKADSEEEKAKGEVSSRRRGNDEEGKKKCVTKNSPKGVLHSARI</sequence>
<evidence type="ECO:0000313" key="3">
    <source>
        <dbReference type="Proteomes" id="UP000738325"/>
    </source>
</evidence>
<feature type="compositionally biased region" description="Basic and acidic residues" evidence="1">
    <location>
        <begin position="1"/>
        <end position="29"/>
    </location>
</feature>
<feature type="region of interest" description="Disordered" evidence="1">
    <location>
        <begin position="1"/>
        <end position="79"/>
    </location>
</feature>
<feature type="non-terminal residue" evidence="2">
    <location>
        <position position="1"/>
    </location>
</feature>
<evidence type="ECO:0000313" key="2">
    <source>
        <dbReference type="EMBL" id="KAG0306750.1"/>
    </source>
</evidence>
<accession>A0A9P6QXW8</accession>
<organism evidence="2 3">
    <name type="scientific">Dissophora globulifera</name>
    <dbReference type="NCBI Taxonomy" id="979702"/>
    <lineage>
        <taxon>Eukaryota</taxon>
        <taxon>Fungi</taxon>
        <taxon>Fungi incertae sedis</taxon>
        <taxon>Mucoromycota</taxon>
        <taxon>Mortierellomycotina</taxon>
        <taxon>Mortierellomycetes</taxon>
        <taxon>Mortierellales</taxon>
        <taxon>Mortierellaceae</taxon>
        <taxon>Dissophora</taxon>
    </lineage>
</organism>
<feature type="compositionally biased region" description="Basic and acidic residues" evidence="1">
    <location>
        <begin position="37"/>
        <end position="62"/>
    </location>
</feature>
<evidence type="ECO:0000256" key="1">
    <source>
        <dbReference type="SAM" id="MobiDB-lite"/>
    </source>
</evidence>
<protein>
    <submittedName>
        <fullName evidence="2">Uncharacterized protein</fullName>
    </submittedName>
</protein>
<keyword evidence="3" id="KW-1185">Reference proteome</keyword>
<dbReference type="AlphaFoldDB" id="A0A9P6QXW8"/>
<dbReference type="EMBL" id="JAAAIP010001439">
    <property type="protein sequence ID" value="KAG0306750.1"/>
    <property type="molecule type" value="Genomic_DNA"/>
</dbReference>
<dbReference type="Proteomes" id="UP000738325">
    <property type="component" value="Unassembled WGS sequence"/>
</dbReference>
<reference evidence="2" key="1">
    <citation type="journal article" date="2020" name="Fungal Divers.">
        <title>Resolving the Mortierellaceae phylogeny through synthesis of multi-gene phylogenetics and phylogenomics.</title>
        <authorList>
            <person name="Vandepol N."/>
            <person name="Liber J."/>
            <person name="Desiro A."/>
            <person name="Na H."/>
            <person name="Kennedy M."/>
            <person name="Barry K."/>
            <person name="Grigoriev I.V."/>
            <person name="Miller A.N."/>
            <person name="O'Donnell K."/>
            <person name="Stajich J.E."/>
            <person name="Bonito G."/>
        </authorList>
    </citation>
    <scope>NUCLEOTIDE SEQUENCE</scope>
    <source>
        <strain evidence="2">REB-010B</strain>
    </source>
</reference>
<gene>
    <name evidence="2" type="ORF">BGZ99_001675</name>
</gene>
<proteinExistence type="predicted"/>